<evidence type="ECO:0000313" key="4">
    <source>
        <dbReference type="Proteomes" id="UP000006039"/>
    </source>
</evidence>
<dbReference type="EMBL" id="GL385396">
    <property type="protein sequence ID" value="EJT77509.1"/>
    <property type="molecule type" value="Genomic_DNA"/>
</dbReference>
<sequence length="114" mass="12011">MSVYDATPASANPNPDFSDRAHQVPPIGSGLTFASKRVSAPAGQPLYPSRRTAMARAVGPECGCKNLSVEGRPKLQAAGCEAVSGVGTVQAPSHFFFWTSIAHPKVVRGPAWYN</sequence>
<protein>
    <submittedName>
        <fullName evidence="2 3">Uncharacterized protein</fullName>
    </submittedName>
</protein>
<feature type="region of interest" description="Disordered" evidence="1">
    <location>
        <begin position="1"/>
        <end position="23"/>
    </location>
</feature>
<keyword evidence="4" id="KW-1185">Reference proteome</keyword>
<reference evidence="4" key="1">
    <citation type="submission" date="2010-07" db="EMBL/GenBank/DDBJ databases">
        <title>The genome sequence of Gaeumannomyces graminis var. tritici strain R3-111a-1.</title>
        <authorList>
            <consortium name="The Broad Institute Genome Sequencing Platform"/>
            <person name="Ma L.-J."/>
            <person name="Dead R."/>
            <person name="Young S."/>
            <person name="Zeng Q."/>
            <person name="Koehrsen M."/>
            <person name="Alvarado L."/>
            <person name="Berlin A."/>
            <person name="Chapman S.B."/>
            <person name="Chen Z."/>
            <person name="Freedman E."/>
            <person name="Gellesch M."/>
            <person name="Goldberg J."/>
            <person name="Griggs A."/>
            <person name="Gujja S."/>
            <person name="Heilman E.R."/>
            <person name="Heiman D."/>
            <person name="Hepburn T."/>
            <person name="Howarth C."/>
            <person name="Jen D."/>
            <person name="Larson L."/>
            <person name="Mehta T."/>
            <person name="Neiman D."/>
            <person name="Pearson M."/>
            <person name="Roberts A."/>
            <person name="Saif S."/>
            <person name="Shea T."/>
            <person name="Shenoy N."/>
            <person name="Sisk P."/>
            <person name="Stolte C."/>
            <person name="Sykes S."/>
            <person name="Walk T."/>
            <person name="White J."/>
            <person name="Yandava C."/>
            <person name="Haas B."/>
            <person name="Nusbaum C."/>
            <person name="Birren B."/>
        </authorList>
    </citation>
    <scope>NUCLEOTIDE SEQUENCE [LARGE SCALE GENOMIC DNA]</scope>
    <source>
        <strain evidence="4">R3-111a-1</strain>
    </source>
</reference>
<evidence type="ECO:0000256" key="1">
    <source>
        <dbReference type="SAM" id="MobiDB-lite"/>
    </source>
</evidence>
<dbReference type="GeneID" id="20343074"/>
<dbReference type="HOGENOM" id="CLU_2121242_0_0_1"/>
<proteinExistence type="predicted"/>
<evidence type="ECO:0000313" key="3">
    <source>
        <dbReference type="EnsemblFungi" id="EJT77509"/>
    </source>
</evidence>
<evidence type="ECO:0000313" key="2">
    <source>
        <dbReference type="EMBL" id="EJT77509.1"/>
    </source>
</evidence>
<dbReference type="EnsemblFungi" id="EJT77509">
    <property type="protein sequence ID" value="EJT77509"/>
    <property type="gene ID" value="GGTG_02616"/>
</dbReference>
<dbReference type="Proteomes" id="UP000006039">
    <property type="component" value="Unassembled WGS sequence"/>
</dbReference>
<reference evidence="3" key="4">
    <citation type="journal article" date="2015" name="G3 (Bethesda)">
        <title>Genome sequences of three phytopathogenic species of the Magnaporthaceae family of fungi.</title>
        <authorList>
            <person name="Okagaki L.H."/>
            <person name="Nunes C.C."/>
            <person name="Sailsbery J."/>
            <person name="Clay B."/>
            <person name="Brown D."/>
            <person name="John T."/>
            <person name="Oh Y."/>
            <person name="Young N."/>
            <person name="Fitzgerald M."/>
            <person name="Haas B.J."/>
            <person name="Zeng Q."/>
            <person name="Young S."/>
            <person name="Adiconis X."/>
            <person name="Fan L."/>
            <person name="Levin J.Z."/>
            <person name="Mitchell T.K."/>
            <person name="Okubara P.A."/>
            <person name="Farman M.L."/>
            <person name="Kohn L.M."/>
            <person name="Birren B."/>
            <person name="Ma L.-J."/>
            <person name="Dean R.A."/>
        </authorList>
    </citation>
    <scope>NUCLEOTIDE SEQUENCE</scope>
    <source>
        <strain evidence="3">R3-111a-1</strain>
    </source>
</reference>
<reference evidence="2" key="3">
    <citation type="submission" date="2010-09" db="EMBL/GenBank/DDBJ databases">
        <title>Annotation of Gaeumannomyces graminis var. tritici R3-111a-1.</title>
        <authorList>
            <consortium name="The Broad Institute Genome Sequencing Platform"/>
            <person name="Ma L.-J."/>
            <person name="Dead R."/>
            <person name="Young S.K."/>
            <person name="Zeng Q."/>
            <person name="Gargeya S."/>
            <person name="Fitzgerald M."/>
            <person name="Haas B."/>
            <person name="Abouelleil A."/>
            <person name="Alvarado L."/>
            <person name="Arachchi H.M."/>
            <person name="Berlin A."/>
            <person name="Brown A."/>
            <person name="Chapman S.B."/>
            <person name="Chen Z."/>
            <person name="Dunbar C."/>
            <person name="Freedman E."/>
            <person name="Gearin G."/>
            <person name="Gellesch M."/>
            <person name="Goldberg J."/>
            <person name="Griggs A."/>
            <person name="Gujja S."/>
            <person name="Heiman D."/>
            <person name="Howarth C."/>
            <person name="Larson L."/>
            <person name="Lui A."/>
            <person name="MacDonald P.J.P."/>
            <person name="Mehta T."/>
            <person name="Montmayeur A."/>
            <person name="Murphy C."/>
            <person name="Neiman D."/>
            <person name="Pearson M."/>
            <person name="Priest M."/>
            <person name="Roberts A."/>
            <person name="Saif S."/>
            <person name="Shea T."/>
            <person name="Shenoy N."/>
            <person name="Sisk P."/>
            <person name="Stolte C."/>
            <person name="Sykes S."/>
            <person name="Yandava C."/>
            <person name="Wortman J."/>
            <person name="Nusbaum C."/>
            <person name="Birren B."/>
        </authorList>
    </citation>
    <scope>NUCLEOTIDE SEQUENCE</scope>
    <source>
        <strain evidence="2">R3-111a-1</strain>
    </source>
</reference>
<dbReference type="VEuPathDB" id="FungiDB:GGTG_02616"/>
<dbReference type="AlphaFoldDB" id="J3NMV8"/>
<gene>
    <name evidence="3" type="primary">20343074</name>
    <name evidence="2" type="ORF">GGTG_02616</name>
</gene>
<reference evidence="3" key="5">
    <citation type="submission" date="2018-04" db="UniProtKB">
        <authorList>
            <consortium name="EnsemblFungi"/>
        </authorList>
    </citation>
    <scope>IDENTIFICATION</scope>
    <source>
        <strain evidence="3">R3-111a-1</strain>
    </source>
</reference>
<name>J3NMV8_GAET3</name>
<accession>J3NMV8</accession>
<reference evidence="2" key="2">
    <citation type="submission" date="2010-07" db="EMBL/GenBank/DDBJ databases">
        <authorList>
            <consortium name="The Broad Institute Genome Sequencing Platform"/>
            <consortium name="Broad Institute Genome Sequencing Center for Infectious Disease"/>
            <person name="Ma L.-J."/>
            <person name="Dead R."/>
            <person name="Young S."/>
            <person name="Zeng Q."/>
            <person name="Koehrsen M."/>
            <person name="Alvarado L."/>
            <person name="Berlin A."/>
            <person name="Chapman S.B."/>
            <person name="Chen Z."/>
            <person name="Freedman E."/>
            <person name="Gellesch M."/>
            <person name="Goldberg J."/>
            <person name="Griggs A."/>
            <person name="Gujja S."/>
            <person name="Heilman E.R."/>
            <person name="Heiman D."/>
            <person name="Hepburn T."/>
            <person name="Howarth C."/>
            <person name="Jen D."/>
            <person name="Larson L."/>
            <person name="Mehta T."/>
            <person name="Neiman D."/>
            <person name="Pearson M."/>
            <person name="Roberts A."/>
            <person name="Saif S."/>
            <person name="Shea T."/>
            <person name="Shenoy N."/>
            <person name="Sisk P."/>
            <person name="Stolte C."/>
            <person name="Sykes S."/>
            <person name="Walk T."/>
            <person name="White J."/>
            <person name="Yandava C."/>
            <person name="Haas B."/>
            <person name="Nusbaum C."/>
            <person name="Birren B."/>
        </authorList>
    </citation>
    <scope>NUCLEOTIDE SEQUENCE</scope>
    <source>
        <strain evidence="2">R3-111a-1</strain>
    </source>
</reference>
<dbReference type="RefSeq" id="XP_009218654.1">
    <property type="nucleotide sequence ID" value="XM_009220390.1"/>
</dbReference>
<organism evidence="2">
    <name type="scientific">Gaeumannomyces tritici (strain R3-111a-1)</name>
    <name type="common">Wheat and barley take-all root rot fungus</name>
    <name type="synonym">Gaeumannomyces graminis var. tritici</name>
    <dbReference type="NCBI Taxonomy" id="644352"/>
    <lineage>
        <taxon>Eukaryota</taxon>
        <taxon>Fungi</taxon>
        <taxon>Dikarya</taxon>
        <taxon>Ascomycota</taxon>
        <taxon>Pezizomycotina</taxon>
        <taxon>Sordariomycetes</taxon>
        <taxon>Sordariomycetidae</taxon>
        <taxon>Magnaporthales</taxon>
        <taxon>Magnaporthaceae</taxon>
        <taxon>Gaeumannomyces</taxon>
    </lineage>
</organism>